<dbReference type="Proteomes" id="UP000069850">
    <property type="component" value="Chromosome 1"/>
</dbReference>
<gene>
    <name evidence="1" type="ORF">MMAB1_2327</name>
</gene>
<dbReference type="EMBL" id="LT158599">
    <property type="protein sequence ID" value="CVK33540.1"/>
    <property type="molecule type" value="Genomic_DNA"/>
</dbReference>
<dbReference type="KEGG" id="mema:MMAB1_2327"/>
<evidence type="ECO:0000313" key="1">
    <source>
        <dbReference type="EMBL" id="CVK33540.1"/>
    </source>
</evidence>
<evidence type="ECO:0000313" key="2">
    <source>
        <dbReference type="Proteomes" id="UP000069850"/>
    </source>
</evidence>
<organism evidence="1 2">
    <name type="scientific">Methanoculleus bourgensis</name>
    <dbReference type="NCBI Taxonomy" id="83986"/>
    <lineage>
        <taxon>Archaea</taxon>
        <taxon>Methanobacteriati</taxon>
        <taxon>Methanobacteriota</taxon>
        <taxon>Stenosarchaea group</taxon>
        <taxon>Methanomicrobia</taxon>
        <taxon>Methanomicrobiales</taxon>
        <taxon>Methanomicrobiaceae</taxon>
        <taxon>Methanoculleus</taxon>
    </lineage>
</organism>
<reference evidence="1 2" key="1">
    <citation type="submission" date="2016-01" db="EMBL/GenBank/DDBJ databases">
        <authorList>
            <person name="Manzoor S."/>
        </authorList>
    </citation>
    <scope>NUCLEOTIDE SEQUENCE [LARGE SCALE GENOMIC DNA]</scope>
    <source>
        <strain evidence="1">Methanoculleus sp MAB1</strain>
    </source>
</reference>
<name>A0A0X3BNY0_9EURY</name>
<accession>A0A0X3BNY0</accession>
<protein>
    <submittedName>
        <fullName evidence="1">Uncharacterized protein</fullName>
    </submittedName>
</protein>
<sequence>MSFLIQRSSISPVNRDIALDPSFPVVLTNLLDIVGHICWDNRRLLSLQRILNTSMISK</sequence>
<dbReference type="AlphaFoldDB" id="A0A0X3BNY0"/>
<proteinExistence type="predicted"/>